<evidence type="ECO:0000256" key="4">
    <source>
        <dbReference type="ARBA" id="ARBA00022989"/>
    </source>
</evidence>
<reference evidence="8" key="1">
    <citation type="submission" date="2017-01" db="EMBL/GenBank/DDBJ databases">
        <authorList>
            <person name="Wolfgang W.J."/>
            <person name="Cole J."/>
            <person name="Wroblewski D."/>
            <person name="Mcginnis J."/>
            <person name="Musser K.A."/>
        </authorList>
    </citation>
    <scope>NUCLEOTIDE SEQUENCE [LARGE SCALE GENOMIC DNA]</scope>
    <source>
        <strain evidence="8">DSM 19151</strain>
    </source>
</reference>
<dbReference type="Pfam" id="PF04011">
    <property type="entry name" value="LemA"/>
    <property type="match status" value="1"/>
</dbReference>
<evidence type="ECO:0000256" key="6">
    <source>
        <dbReference type="SAM" id="Phobius"/>
    </source>
</evidence>
<organism evidence="7 8">
    <name type="scientific">Neisseria dentiae</name>
    <dbReference type="NCBI Taxonomy" id="194197"/>
    <lineage>
        <taxon>Bacteria</taxon>
        <taxon>Pseudomonadati</taxon>
        <taxon>Pseudomonadota</taxon>
        <taxon>Betaproteobacteria</taxon>
        <taxon>Neisseriales</taxon>
        <taxon>Neisseriaceae</taxon>
        <taxon>Neisseria</taxon>
    </lineage>
</organism>
<comment type="similarity">
    <text evidence="2">Belongs to the LemA family.</text>
</comment>
<gene>
    <name evidence="7" type="ORF">BWD09_01155</name>
</gene>
<dbReference type="GeneID" id="94580510"/>
<dbReference type="STRING" id="194197.BWD09_01155"/>
<dbReference type="AlphaFoldDB" id="A0A1X3DGS0"/>
<dbReference type="GO" id="GO:0016020">
    <property type="term" value="C:membrane"/>
    <property type="evidence" value="ECO:0007669"/>
    <property type="project" value="UniProtKB-SubCell"/>
</dbReference>
<evidence type="ECO:0000256" key="5">
    <source>
        <dbReference type="ARBA" id="ARBA00023136"/>
    </source>
</evidence>
<dbReference type="EMBL" id="MTBO01000001">
    <property type="protein sequence ID" value="OSI18891.1"/>
    <property type="molecule type" value="Genomic_DNA"/>
</dbReference>
<comment type="caution">
    <text evidence="7">The sequence shown here is derived from an EMBL/GenBank/DDBJ whole genome shotgun (WGS) entry which is preliminary data.</text>
</comment>
<evidence type="ECO:0008006" key="9">
    <source>
        <dbReference type="Google" id="ProtNLM"/>
    </source>
</evidence>
<dbReference type="Proteomes" id="UP000193118">
    <property type="component" value="Unassembled WGS sequence"/>
</dbReference>
<evidence type="ECO:0000256" key="3">
    <source>
        <dbReference type="ARBA" id="ARBA00022692"/>
    </source>
</evidence>
<keyword evidence="8" id="KW-1185">Reference proteome</keyword>
<proteinExistence type="inferred from homology"/>
<dbReference type="InterPro" id="IPR023353">
    <property type="entry name" value="LemA-like_dom_sf"/>
</dbReference>
<feature type="transmembrane region" description="Helical" evidence="6">
    <location>
        <begin position="6"/>
        <end position="25"/>
    </location>
</feature>
<sequence>MEPLLTLLLIVFCMLLPIMVYKRLLAGKRQYLKAFSQIQIQLKRRHDIIPSLVDVSKDYLNHTPAVLKAVTSARARAEVVLLAASANIDESSLSSLGAVETELNAALRHLQSVIENYPELKSEPDIRRLIEALDNAESRVAAARQTYNDSAASYNTMRQSFPANVLAGFLGHNRNAALLKFEDNTAIGISPRVLM</sequence>
<protein>
    <recommendedName>
        <fullName evidence="9">LemA family protein</fullName>
    </recommendedName>
</protein>
<keyword evidence="3 6" id="KW-0812">Transmembrane</keyword>
<name>A0A1X3DGS0_9NEIS</name>
<evidence type="ECO:0000256" key="1">
    <source>
        <dbReference type="ARBA" id="ARBA00004167"/>
    </source>
</evidence>
<dbReference type="PANTHER" id="PTHR34478:SF2">
    <property type="entry name" value="MEMBRANE PROTEIN"/>
    <property type="match status" value="1"/>
</dbReference>
<dbReference type="InterPro" id="IPR007156">
    <property type="entry name" value="MamQ_LemA"/>
</dbReference>
<keyword evidence="5 6" id="KW-0472">Membrane</keyword>
<evidence type="ECO:0000313" key="8">
    <source>
        <dbReference type="Proteomes" id="UP000193118"/>
    </source>
</evidence>
<dbReference type="Gene3D" id="1.20.1440.20">
    <property type="entry name" value="LemA-like domain"/>
    <property type="match status" value="1"/>
</dbReference>
<dbReference type="RefSeq" id="WP_158088135.1">
    <property type="nucleotide sequence ID" value="NZ_CAUJPZ010000003.1"/>
</dbReference>
<dbReference type="SUPFAM" id="SSF140478">
    <property type="entry name" value="LemA-like"/>
    <property type="match status" value="1"/>
</dbReference>
<dbReference type="OrthoDB" id="8607073at2"/>
<keyword evidence="4 6" id="KW-1133">Transmembrane helix</keyword>
<evidence type="ECO:0000256" key="2">
    <source>
        <dbReference type="ARBA" id="ARBA00008854"/>
    </source>
</evidence>
<accession>A0A1X3DGS0</accession>
<comment type="subcellular location">
    <subcellularLocation>
        <location evidence="1">Membrane</location>
        <topology evidence="1">Single-pass membrane protein</topology>
    </subcellularLocation>
</comment>
<evidence type="ECO:0000313" key="7">
    <source>
        <dbReference type="EMBL" id="OSI18891.1"/>
    </source>
</evidence>
<dbReference type="PANTHER" id="PTHR34478">
    <property type="entry name" value="PROTEIN LEMA"/>
    <property type="match status" value="1"/>
</dbReference>